<feature type="transmembrane region" description="Helical" evidence="1">
    <location>
        <begin position="141"/>
        <end position="162"/>
    </location>
</feature>
<accession>A0ABQ1HRT2</accession>
<comment type="caution">
    <text evidence="2">The sequence shown here is derived from an EMBL/GenBank/DDBJ whole genome shotgun (WGS) entry which is preliminary data.</text>
</comment>
<keyword evidence="1" id="KW-0472">Membrane</keyword>
<protein>
    <recommendedName>
        <fullName evidence="4">DUF3278 domain-containing protein</fullName>
    </recommendedName>
</protein>
<evidence type="ECO:0000313" key="2">
    <source>
        <dbReference type="EMBL" id="GGA87188.1"/>
    </source>
</evidence>
<dbReference type="Proteomes" id="UP000652995">
    <property type="component" value="Unassembled WGS sequence"/>
</dbReference>
<evidence type="ECO:0000256" key="1">
    <source>
        <dbReference type="SAM" id="Phobius"/>
    </source>
</evidence>
<reference evidence="3" key="1">
    <citation type="journal article" date="2019" name="Int. J. Syst. Evol. Microbiol.">
        <title>The Global Catalogue of Microorganisms (GCM) 10K type strain sequencing project: providing services to taxonomists for standard genome sequencing and annotation.</title>
        <authorList>
            <consortium name="The Broad Institute Genomics Platform"/>
            <consortium name="The Broad Institute Genome Sequencing Center for Infectious Disease"/>
            <person name="Wu L."/>
            <person name="Ma J."/>
        </authorList>
    </citation>
    <scope>NUCLEOTIDE SEQUENCE [LARGE SCALE GENOMIC DNA]</scope>
    <source>
        <strain evidence="3">CCM 4175</strain>
    </source>
</reference>
<evidence type="ECO:0000313" key="3">
    <source>
        <dbReference type="Proteomes" id="UP000652995"/>
    </source>
</evidence>
<keyword evidence="3" id="KW-1185">Reference proteome</keyword>
<gene>
    <name evidence="2" type="ORF">GCM10007183_09170</name>
</gene>
<name>A0ABQ1HRT2_9STAP</name>
<organism evidence="2 3">
    <name type="scientific">Staphylococcus muscae</name>
    <dbReference type="NCBI Taxonomy" id="1294"/>
    <lineage>
        <taxon>Bacteria</taxon>
        <taxon>Bacillati</taxon>
        <taxon>Bacillota</taxon>
        <taxon>Bacilli</taxon>
        <taxon>Bacillales</taxon>
        <taxon>Staphylococcaceae</taxon>
        <taxon>Staphylococcus</taxon>
    </lineage>
</organism>
<sequence>MSDMKFKQELLNIFNGEQVKDEYEIQHSRHVQAGNFVWFFWGLIILLNISIWIKIFLQQNIVIEALGLLLFLSITFWIELNLRKYRANNTEVDDPQSYVQMINKLRRGAVLFGILMFVGMTLVEILLYMALSDGQLPVQRIMFILAVMIVCSILSTIAIYMYGKKKIDKTYKDK</sequence>
<feature type="transmembrane region" description="Helical" evidence="1">
    <location>
        <begin position="61"/>
        <end position="80"/>
    </location>
</feature>
<keyword evidence="1" id="KW-1133">Transmembrane helix</keyword>
<feature type="transmembrane region" description="Helical" evidence="1">
    <location>
        <begin position="109"/>
        <end position="129"/>
    </location>
</feature>
<keyword evidence="1" id="KW-0812">Transmembrane</keyword>
<evidence type="ECO:0008006" key="4">
    <source>
        <dbReference type="Google" id="ProtNLM"/>
    </source>
</evidence>
<dbReference type="EMBL" id="BMCB01000004">
    <property type="protein sequence ID" value="GGA87188.1"/>
    <property type="molecule type" value="Genomic_DNA"/>
</dbReference>
<proteinExistence type="predicted"/>
<feature type="transmembrane region" description="Helical" evidence="1">
    <location>
        <begin position="36"/>
        <end position="55"/>
    </location>
</feature>